<organism evidence="5 6">
    <name type="scientific">Rubinisphaera italica</name>
    <dbReference type="NCBI Taxonomy" id="2527969"/>
    <lineage>
        <taxon>Bacteria</taxon>
        <taxon>Pseudomonadati</taxon>
        <taxon>Planctomycetota</taxon>
        <taxon>Planctomycetia</taxon>
        <taxon>Planctomycetales</taxon>
        <taxon>Planctomycetaceae</taxon>
        <taxon>Rubinisphaera</taxon>
    </lineage>
</organism>
<dbReference type="RefSeq" id="WP_146501811.1">
    <property type="nucleotide sequence ID" value="NZ_SJPG01000001.1"/>
</dbReference>
<dbReference type="GO" id="GO:0016628">
    <property type="term" value="F:oxidoreductase activity, acting on the CH-CH group of donors, NAD or NADP as acceptor"/>
    <property type="evidence" value="ECO:0007669"/>
    <property type="project" value="InterPro"/>
</dbReference>
<dbReference type="InterPro" id="IPR001732">
    <property type="entry name" value="UDP-Glc/GDP-Man_DH_N"/>
</dbReference>
<dbReference type="Pfam" id="PF00984">
    <property type="entry name" value="UDPG_MGDP_dh"/>
    <property type="match status" value="1"/>
</dbReference>
<dbReference type="InterPro" id="IPR028359">
    <property type="entry name" value="UDP_ManNAc/GlcNAc_DH"/>
</dbReference>
<sequence length="431" mass="46632">MAQLNVIPDTCSNDSTSKSKNICVVGLGYIGLPTASVLADHGYLVHGVDVRPDVIEIINRGEIHIHEPHLGELVNKVVSQNKLKASTEPCEADVFFICVPTPINEDKTPDLSYVEAASKAIQPYVRAGNIVILESTSPPRTTQDVVVQNAIPEDLEVGKDVYVAYCPERVLPGRILIEVVENDRIVGGVTTACTDKVVEFYKSFVTGAVLPTDAISAEITKLTENAFRDVNIAFANELSILADKLGADVFEVIKLANRHPRVNILTPGPGVGGHCISVDPWFLVHACTGATPLIKTAREVNDMKPHYVVQQIIEAANRFDNPTIACLGLAYKADVDDFRESPSTEIATMLTESGVGVVLACDPYANSNNLPGLNLCTLQESIQKADILVLLTDHRQFLELSPEDRYGKTVIDPRGAWSSTKASRVGINNAA</sequence>
<evidence type="ECO:0000256" key="2">
    <source>
        <dbReference type="ARBA" id="ARBA00023027"/>
    </source>
</evidence>
<dbReference type="PIRSF" id="PIRSF000124">
    <property type="entry name" value="UDPglc_GDPman_dh"/>
    <property type="match status" value="1"/>
</dbReference>
<dbReference type="Pfam" id="PF03721">
    <property type="entry name" value="UDPG_MGDP_dh_N"/>
    <property type="match status" value="1"/>
</dbReference>
<comment type="similarity">
    <text evidence="3">Belongs to the UDP-glucose/GDP-mannose dehydrogenase family.</text>
</comment>
<dbReference type="PANTHER" id="PTHR43491:SF1">
    <property type="entry name" value="UDP-N-ACETYL-D-MANNOSAMINE DEHYDROGENASE"/>
    <property type="match status" value="1"/>
</dbReference>
<keyword evidence="1 5" id="KW-0560">Oxidoreductase</keyword>
<dbReference type="SUPFAM" id="SSF52413">
    <property type="entry name" value="UDP-glucose/GDP-mannose dehydrogenase C-terminal domain"/>
    <property type="match status" value="1"/>
</dbReference>
<proteinExistence type="inferred from homology"/>
<evidence type="ECO:0000256" key="1">
    <source>
        <dbReference type="ARBA" id="ARBA00023002"/>
    </source>
</evidence>
<dbReference type="OrthoDB" id="9803238at2"/>
<accession>A0A5C5XB31</accession>
<dbReference type="PIRSF" id="PIRSF500136">
    <property type="entry name" value="UDP_ManNAc_DH"/>
    <property type="match status" value="1"/>
</dbReference>
<dbReference type="EMBL" id="SJPG01000001">
    <property type="protein sequence ID" value="TWT59611.1"/>
    <property type="molecule type" value="Genomic_DNA"/>
</dbReference>
<protein>
    <submittedName>
        <fullName evidence="5">UDP-N-acetyl-D-glucosamine 6-dehydrogenase</fullName>
        <ecNumber evidence="5">1.1.1.136</ecNumber>
    </submittedName>
</protein>
<gene>
    <name evidence="5" type="primary">wbpA_1</name>
    <name evidence="5" type="ORF">Pan54_03190</name>
</gene>
<dbReference type="GO" id="GO:0047004">
    <property type="term" value="F:UDP-N-acetylglucosamine 6-dehydrogenase activity"/>
    <property type="evidence" value="ECO:0007669"/>
    <property type="project" value="UniProtKB-EC"/>
</dbReference>
<dbReference type="InterPro" id="IPR014026">
    <property type="entry name" value="UDP-Glc/GDP-Man_DH_dimer"/>
</dbReference>
<evidence type="ECO:0000313" key="6">
    <source>
        <dbReference type="Proteomes" id="UP000316095"/>
    </source>
</evidence>
<dbReference type="PANTHER" id="PTHR43491">
    <property type="entry name" value="UDP-N-ACETYL-D-MANNOSAMINE DEHYDROGENASE"/>
    <property type="match status" value="1"/>
</dbReference>
<dbReference type="NCBIfam" id="NF008286">
    <property type="entry name" value="PRK11064.1"/>
    <property type="match status" value="1"/>
</dbReference>
<keyword evidence="2" id="KW-0520">NAD</keyword>
<dbReference type="AlphaFoldDB" id="A0A5C5XB31"/>
<dbReference type="InterPro" id="IPR036220">
    <property type="entry name" value="UDP-Glc/GDP-Man_DH_C_sf"/>
</dbReference>
<dbReference type="InterPro" id="IPR036291">
    <property type="entry name" value="NAD(P)-bd_dom_sf"/>
</dbReference>
<dbReference type="GO" id="GO:0000271">
    <property type="term" value="P:polysaccharide biosynthetic process"/>
    <property type="evidence" value="ECO:0007669"/>
    <property type="project" value="InterPro"/>
</dbReference>
<evidence type="ECO:0000313" key="5">
    <source>
        <dbReference type="EMBL" id="TWT59611.1"/>
    </source>
</evidence>
<dbReference type="SMART" id="SM00984">
    <property type="entry name" value="UDPG_MGDP_dh_C"/>
    <property type="match status" value="1"/>
</dbReference>
<dbReference type="GO" id="GO:0051287">
    <property type="term" value="F:NAD binding"/>
    <property type="evidence" value="ECO:0007669"/>
    <property type="project" value="InterPro"/>
</dbReference>
<evidence type="ECO:0000256" key="3">
    <source>
        <dbReference type="PIRNR" id="PIRNR000124"/>
    </source>
</evidence>
<comment type="caution">
    <text evidence="5">The sequence shown here is derived from an EMBL/GenBank/DDBJ whole genome shotgun (WGS) entry which is preliminary data.</text>
</comment>
<dbReference type="SUPFAM" id="SSF48179">
    <property type="entry name" value="6-phosphogluconate dehydrogenase C-terminal domain-like"/>
    <property type="match status" value="1"/>
</dbReference>
<reference evidence="5 6" key="1">
    <citation type="submission" date="2019-02" db="EMBL/GenBank/DDBJ databases">
        <title>Deep-cultivation of Planctomycetes and their phenomic and genomic characterization uncovers novel biology.</title>
        <authorList>
            <person name="Wiegand S."/>
            <person name="Jogler M."/>
            <person name="Boedeker C."/>
            <person name="Pinto D."/>
            <person name="Vollmers J."/>
            <person name="Rivas-Marin E."/>
            <person name="Kohn T."/>
            <person name="Peeters S.H."/>
            <person name="Heuer A."/>
            <person name="Rast P."/>
            <person name="Oberbeckmann S."/>
            <person name="Bunk B."/>
            <person name="Jeske O."/>
            <person name="Meyerdierks A."/>
            <person name="Storesund J.E."/>
            <person name="Kallscheuer N."/>
            <person name="Luecker S."/>
            <person name="Lage O.M."/>
            <person name="Pohl T."/>
            <person name="Merkel B.J."/>
            <person name="Hornburger P."/>
            <person name="Mueller R.-W."/>
            <person name="Bruemmer F."/>
            <person name="Labrenz M."/>
            <person name="Spormann A.M."/>
            <person name="Op Den Camp H."/>
            <person name="Overmann J."/>
            <person name="Amann R."/>
            <person name="Jetten M.S.M."/>
            <person name="Mascher T."/>
            <person name="Medema M.H."/>
            <person name="Devos D.P."/>
            <person name="Kaster A.-K."/>
            <person name="Ovreas L."/>
            <person name="Rohde M."/>
            <person name="Galperin M.Y."/>
            <person name="Jogler C."/>
        </authorList>
    </citation>
    <scope>NUCLEOTIDE SEQUENCE [LARGE SCALE GENOMIC DNA]</scope>
    <source>
        <strain evidence="5 6">Pan54</strain>
    </source>
</reference>
<dbReference type="InterPro" id="IPR008927">
    <property type="entry name" value="6-PGluconate_DH-like_C_sf"/>
</dbReference>
<feature type="domain" description="UDP-glucose/GDP-mannose dehydrogenase C-terminal" evidence="4">
    <location>
        <begin position="325"/>
        <end position="419"/>
    </location>
</feature>
<dbReference type="Pfam" id="PF03720">
    <property type="entry name" value="UDPG_MGDP_dh_C"/>
    <property type="match status" value="1"/>
</dbReference>
<dbReference type="InterPro" id="IPR017476">
    <property type="entry name" value="UDP-Glc/GDP-Man"/>
</dbReference>
<dbReference type="InterPro" id="IPR014027">
    <property type="entry name" value="UDP-Glc/GDP-Man_DH_C"/>
</dbReference>
<dbReference type="Gene3D" id="3.40.50.720">
    <property type="entry name" value="NAD(P)-binding Rossmann-like Domain"/>
    <property type="match status" value="2"/>
</dbReference>
<keyword evidence="6" id="KW-1185">Reference proteome</keyword>
<dbReference type="Proteomes" id="UP000316095">
    <property type="component" value="Unassembled WGS sequence"/>
</dbReference>
<evidence type="ECO:0000259" key="4">
    <source>
        <dbReference type="SMART" id="SM00984"/>
    </source>
</evidence>
<dbReference type="EC" id="1.1.1.136" evidence="5"/>
<dbReference type="NCBIfam" id="TIGR03026">
    <property type="entry name" value="NDP-sugDHase"/>
    <property type="match status" value="1"/>
</dbReference>
<dbReference type="SUPFAM" id="SSF51735">
    <property type="entry name" value="NAD(P)-binding Rossmann-fold domains"/>
    <property type="match status" value="1"/>
</dbReference>
<name>A0A5C5XB31_9PLAN</name>